<reference evidence="10" key="2">
    <citation type="journal article" date="2019" name="Mol. Plant Microbe Interact.">
        <title>Genome sequence resources for four phytopathogenic fungi from the Colletotrichum orbiculare species complex.</title>
        <authorList>
            <person name="Gan P."/>
            <person name="Tsushima A."/>
            <person name="Narusaka M."/>
            <person name="Narusaka Y."/>
            <person name="Takano Y."/>
            <person name="Kubo Y."/>
            <person name="Shirasu K."/>
        </authorList>
    </citation>
    <scope>GENOME REANNOTATION</scope>
    <source>
        <strain evidence="10">104-T / ATCC 96160 / CBS 514.97 / LARS 414 / MAFF 240422</strain>
    </source>
</reference>
<keyword evidence="4" id="KW-0963">Cytoplasm</keyword>
<keyword evidence="8" id="KW-0539">Nucleus</keyword>
<dbReference type="Proteomes" id="UP000014480">
    <property type="component" value="Unassembled WGS sequence"/>
</dbReference>
<evidence type="ECO:0000256" key="7">
    <source>
        <dbReference type="ARBA" id="ARBA00023163"/>
    </source>
</evidence>
<evidence type="ECO:0000313" key="10">
    <source>
        <dbReference type="Proteomes" id="UP000014480"/>
    </source>
</evidence>
<evidence type="ECO:0000256" key="6">
    <source>
        <dbReference type="ARBA" id="ARBA00023015"/>
    </source>
</evidence>
<dbReference type="AlphaFoldDB" id="A0A484FL23"/>
<dbReference type="GO" id="GO:0005634">
    <property type="term" value="C:nucleus"/>
    <property type="evidence" value="ECO:0007669"/>
    <property type="project" value="UniProtKB-SubCell"/>
</dbReference>
<evidence type="ECO:0000313" key="9">
    <source>
        <dbReference type="EMBL" id="TDZ18335.1"/>
    </source>
</evidence>
<comment type="caution">
    <text evidence="9">The sequence shown here is derived from an EMBL/GenBank/DDBJ whole genome shotgun (WGS) entry which is preliminary data.</text>
</comment>
<comment type="similarity">
    <text evidence="3">Belongs to the WHI5/NRM1 family.</text>
</comment>
<evidence type="ECO:0000256" key="5">
    <source>
        <dbReference type="ARBA" id="ARBA00022491"/>
    </source>
</evidence>
<organism evidence="9 10">
    <name type="scientific">Colletotrichum orbiculare (strain 104-T / ATCC 96160 / CBS 514.97 / LARS 414 / MAFF 240422)</name>
    <name type="common">Cucumber anthracnose fungus</name>
    <name type="synonym">Colletotrichum lagenarium</name>
    <dbReference type="NCBI Taxonomy" id="1213857"/>
    <lineage>
        <taxon>Eukaryota</taxon>
        <taxon>Fungi</taxon>
        <taxon>Dikarya</taxon>
        <taxon>Ascomycota</taxon>
        <taxon>Pezizomycotina</taxon>
        <taxon>Sordariomycetes</taxon>
        <taxon>Hypocreomycetidae</taxon>
        <taxon>Glomerellales</taxon>
        <taxon>Glomerellaceae</taxon>
        <taxon>Colletotrichum</taxon>
        <taxon>Colletotrichum orbiculare species complex</taxon>
    </lineage>
</organism>
<evidence type="ECO:0000256" key="2">
    <source>
        <dbReference type="ARBA" id="ARBA00004496"/>
    </source>
</evidence>
<gene>
    <name evidence="9" type="ORF">Cob_v008753</name>
</gene>
<dbReference type="PANTHER" id="PTHR40468:SF1">
    <property type="entry name" value="TOPOISOMERASE I DAMAGE AFFECTED PROTEIN 11"/>
    <property type="match status" value="1"/>
</dbReference>
<accession>A0A484FL23</accession>
<comment type="subcellular location">
    <subcellularLocation>
        <location evidence="2">Cytoplasm</location>
    </subcellularLocation>
    <subcellularLocation>
        <location evidence="1">Nucleus</location>
    </subcellularLocation>
</comment>
<name>A0A484FL23_COLOR</name>
<keyword evidence="6" id="KW-0805">Transcription regulation</keyword>
<reference evidence="10" key="1">
    <citation type="journal article" date="2013" name="New Phytol.">
        <title>Comparative genomic and transcriptomic analyses reveal the hemibiotrophic stage shift of Colletotrichum fungi.</title>
        <authorList>
            <person name="Gan P."/>
            <person name="Ikeda K."/>
            <person name="Irieda H."/>
            <person name="Narusaka M."/>
            <person name="O'Connell R.J."/>
            <person name="Narusaka Y."/>
            <person name="Takano Y."/>
            <person name="Kubo Y."/>
            <person name="Shirasu K."/>
        </authorList>
    </citation>
    <scope>NUCLEOTIDE SEQUENCE [LARGE SCALE GENOMIC DNA]</scope>
    <source>
        <strain evidence="10">104-T / ATCC 96160 / CBS 514.97 / LARS 414 / MAFF 240422</strain>
    </source>
</reference>
<evidence type="ECO:0000256" key="1">
    <source>
        <dbReference type="ARBA" id="ARBA00004123"/>
    </source>
</evidence>
<dbReference type="Pfam" id="PF08528">
    <property type="entry name" value="Whi5"/>
    <property type="match status" value="1"/>
</dbReference>
<keyword evidence="10" id="KW-1185">Reference proteome</keyword>
<proteinExistence type="inferred from homology"/>
<protein>
    <submittedName>
        <fullName evidence="9">Uncharacterized protein</fullName>
    </submittedName>
</protein>
<dbReference type="STRING" id="1213857.A0A484FL23"/>
<keyword evidence="5" id="KW-0678">Repressor</keyword>
<dbReference type="GO" id="GO:0005737">
    <property type="term" value="C:cytoplasm"/>
    <property type="evidence" value="ECO:0007669"/>
    <property type="project" value="UniProtKB-SubCell"/>
</dbReference>
<evidence type="ECO:0000256" key="3">
    <source>
        <dbReference type="ARBA" id="ARBA00006922"/>
    </source>
</evidence>
<dbReference type="OrthoDB" id="2163387at2759"/>
<dbReference type="PANTHER" id="PTHR40468">
    <property type="entry name" value="YALI0A15257P"/>
    <property type="match status" value="1"/>
</dbReference>
<dbReference type="EMBL" id="AMCV02000024">
    <property type="protein sequence ID" value="TDZ18335.1"/>
    <property type="molecule type" value="Genomic_DNA"/>
</dbReference>
<evidence type="ECO:0000256" key="8">
    <source>
        <dbReference type="ARBA" id="ARBA00023242"/>
    </source>
</evidence>
<keyword evidence="7" id="KW-0804">Transcription</keyword>
<evidence type="ECO:0000256" key="4">
    <source>
        <dbReference type="ARBA" id="ARBA00022490"/>
    </source>
</evidence>
<dbReference type="InterPro" id="IPR013734">
    <property type="entry name" value="TF_Nrm1/Whi5"/>
</dbReference>
<sequence length="114" mass="13112">MASPEKQQPEEVADKVLKRAEVSKIARRLQNRLALAQFKTKHGWEDLTLDTIEPKYEEELRRKRLTADQDMCWSCAIPTTFCFVPSSLMALVEHLDISSEGHRHFPLSSALTRC</sequence>